<keyword evidence="1" id="KW-0732">Signal</keyword>
<dbReference type="CDD" id="cd19941">
    <property type="entry name" value="TIL"/>
    <property type="match status" value="1"/>
</dbReference>
<dbReference type="AlphaFoldDB" id="A0A922CX26"/>
<keyword evidence="3" id="KW-1185">Reference proteome</keyword>
<organism evidence="2 3">
    <name type="scientific">Manduca sexta</name>
    <name type="common">Tobacco hawkmoth</name>
    <name type="synonym">Tobacco hornworm</name>
    <dbReference type="NCBI Taxonomy" id="7130"/>
    <lineage>
        <taxon>Eukaryota</taxon>
        <taxon>Metazoa</taxon>
        <taxon>Ecdysozoa</taxon>
        <taxon>Arthropoda</taxon>
        <taxon>Hexapoda</taxon>
        <taxon>Insecta</taxon>
        <taxon>Pterygota</taxon>
        <taxon>Neoptera</taxon>
        <taxon>Endopterygota</taxon>
        <taxon>Lepidoptera</taxon>
        <taxon>Glossata</taxon>
        <taxon>Ditrysia</taxon>
        <taxon>Bombycoidea</taxon>
        <taxon>Sphingidae</taxon>
        <taxon>Sphinginae</taxon>
        <taxon>Sphingini</taxon>
        <taxon>Manduca</taxon>
    </lineage>
</organism>
<accession>A0A922CX26</accession>
<reference evidence="2" key="1">
    <citation type="journal article" date="2016" name="Insect Biochem. Mol. Biol.">
        <title>Multifaceted biological insights from a draft genome sequence of the tobacco hornworm moth, Manduca sexta.</title>
        <authorList>
            <person name="Kanost M.R."/>
            <person name="Arrese E.L."/>
            <person name="Cao X."/>
            <person name="Chen Y.R."/>
            <person name="Chellapilla S."/>
            <person name="Goldsmith M.R."/>
            <person name="Grosse-Wilde E."/>
            <person name="Heckel D.G."/>
            <person name="Herndon N."/>
            <person name="Jiang H."/>
            <person name="Papanicolaou A."/>
            <person name="Qu J."/>
            <person name="Soulages J.L."/>
            <person name="Vogel H."/>
            <person name="Walters J."/>
            <person name="Waterhouse R.M."/>
            <person name="Ahn S.J."/>
            <person name="Almeida F.C."/>
            <person name="An C."/>
            <person name="Aqrawi P."/>
            <person name="Bretschneider A."/>
            <person name="Bryant W.B."/>
            <person name="Bucks S."/>
            <person name="Chao H."/>
            <person name="Chevignon G."/>
            <person name="Christen J.M."/>
            <person name="Clarke D.F."/>
            <person name="Dittmer N.T."/>
            <person name="Ferguson L.C.F."/>
            <person name="Garavelou S."/>
            <person name="Gordon K.H.J."/>
            <person name="Gunaratna R.T."/>
            <person name="Han Y."/>
            <person name="Hauser F."/>
            <person name="He Y."/>
            <person name="Heidel-Fischer H."/>
            <person name="Hirsh A."/>
            <person name="Hu Y."/>
            <person name="Jiang H."/>
            <person name="Kalra D."/>
            <person name="Klinner C."/>
            <person name="Konig C."/>
            <person name="Kovar C."/>
            <person name="Kroll A.R."/>
            <person name="Kuwar S.S."/>
            <person name="Lee S.L."/>
            <person name="Lehman R."/>
            <person name="Li K."/>
            <person name="Li Z."/>
            <person name="Liang H."/>
            <person name="Lovelace S."/>
            <person name="Lu Z."/>
            <person name="Mansfield J.H."/>
            <person name="McCulloch K.J."/>
            <person name="Mathew T."/>
            <person name="Morton B."/>
            <person name="Muzny D.M."/>
            <person name="Neunemann D."/>
            <person name="Ongeri F."/>
            <person name="Pauchet Y."/>
            <person name="Pu L.L."/>
            <person name="Pyrousis I."/>
            <person name="Rao X.J."/>
            <person name="Redding A."/>
            <person name="Roesel C."/>
            <person name="Sanchez-Gracia A."/>
            <person name="Schaack S."/>
            <person name="Shukla A."/>
            <person name="Tetreau G."/>
            <person name="Wang Y."/>
            <person name="Xiong G.H."/>
            <person name="Traut W."/>
            <person name="Walsh T.K."/>
            <person name="Worley K.C."/>
            <person name="Wu D."/>
            <person name="Wu W."/>
            <person name="Wu Y.Q."/>
            <person name="Zhang X."/>
            <person name="Zou Z."/>
            <person name="Zucker H."/>
            <person name="Briscoe A.D."/>
            <person name="Burmester T."/>
            <person name="Clem R.J."/>
            <person name="Feyereisen R."/>
            <person name="Grimmelikhuijzen C.J.P."/>
            <person name="Hamodrakas S.J."/>
            <person name="Hansson B.S."/>
            <person name="Huguet E."/>
            <person name="Jermiin L.S."/>
            <person name="Lan Q."/>
            <person name="Lehman H.K."/>
            <person name="Lorenzen M."/>
            <person name="Merzendorfer H."/>
            <person name="Michalopoulos I."/>
            <person name="Morton D.B."/>
            <person name="Muthukrishnan S."/>
            <person name="Oakeshott J.G."/>
            <person name="Palmer W."/>
            <person name="Park Y."/>
            <person name="Passarelli A.L."/>
            <person name="Rozas J."/>
            <person name="Schwartz L.M."/>
            <person name="Smith W."/>
            <person name="Southgate A."/>
            <person name="Vilcinskas A."/>
            <person name="Vogt R."/>
            <person name="Wang P."/>
            <person name="Werren J."/>
            <person name="Yu X.Q."/>
            <person name="Zhou J.J."/>
            <person name="Brown S.J."/>
            <person name="Scherer S.E."/>
            <person name="Richards S."/>
            <person name="Blissard G.W."/>
        </authorList>
    </citation>
    <scope>NUCLEOTIDE SEQUENCE</scope>
</reference>
<feature type="chain" id="PRO_5036699858" evidence="1">
    <location>
        <begin position="18"/>
        <end position="286"/>
    </location>
</feature>
<evidence type="ECO:0000313" key="3">
    <source>
        <dbReference type="Proteomes" id="UP000791440"/>
    </source>
</evidence>
<feature type="signal peptide" evidence="1">
    <location>
        <begin position="1"/>
        <end position="17"/>
    </location>
</feature>
<dbReference type="Proteomes" id="UP000791440">
    <property type="component" value="Unassembled WGS sequence"/>
</dbReference>
<comment type="caution">
    <text evidence="2">The sequence shown here is derived from an EMBL/GenBank/DDBJ whole genome shotgun (WGS) entry which is preliminary data.</text>
</comment>
<evidence type="ECO:0000256" key="1">
    <source>
        <dbReference type="SAM" id="SignalP"/>
    </source>
</evidence>
<sequence length="286" mass="33393">MKTVLCIFLLRIYVIESRVFCQDNHASPWQPLGFSCPLNCGNIITAVKRLKIYDYKTMFMTNLRNYENRTTRESVTEIHAETLTNDIFSRPVRRNFNFVHGNSYKNNKIFKDKKFLTRLKVAMKMALSGNDVKCPPEVNSDNLKNISNCRRKYDHDDFIKKFTNLLNKYTHSEYQFTEEMTSMILEKILGTNMDLRHGLFNVKRILTYLSKAIQYHRTHIKPDVVIRLKSRHCLSISVAGCYCNNGFVENSGQCVQPSDCVQKHDSDYLARIILMYCINSVKPKIT</sequence>
<dbReference type="EMBL" id="JH668760">
    <property type="protein sequence ID" value="KAG6461584.1"/>
    <property type="molecule type" value="Genomic_DNA"/>
</dbReference>
<reference evidence="2" key="2">
    <citation type="submission" date="2020-12" db="EMBL/GenBank/DDBJ databases">
        <authorList>
            <person name="Kanost M."/>
        </authorList>
    </citation>
    <scope>NUCLEOTIDE SEQUENCE</scope>
</reference>
<name>A0A922CX26_MANSE</name>
<protein>
    <submittedName>
        <fullName evidence="2">Uncharacterized protein</fullName>
    </submittedName>
</protein>
<proteinExistence type="predicted"/>
<gene>
    <name evidence="2" type="ORF">O3G_MSEX012722</name>
</gene>
<evidence type="ECO:0000313" key="2">
    <source>
        <dbReference type="EMBL" id="KAG6461584.1"/>
    </source>
</evidence>